<feature type="domain" description="Macro" evidence="1">
    <location>
        <begin position="2"/>
        <end position="182"/>
    </location>
</feature>
<evidence type="ECO:0000259" key="1">
    <source>
        <dbReference type="PROSITE" id="PS51154"/>
    </source>
</evidence>
<dbReference type="SUPFAM" id="SSF52949">
    <property type="entry name" value="Macro domain-like"/>
    <property type="match status" value="1"/>
</dbReference>
<dbReference type="PROSITE" id="PS51154">
    <property type="entry name" value="MACRO"/>
    <property type="match status" value="1"/>
</dbReference>
<dbReference type="Proteomes" id="UP000236434">
    <property type="component" value="Unassembled WGS sequence"/>
</dbReference>
<dbReference type="PANTHER" id="PTHR11106:SF111">
    <property type="entry name" value="MACRO DOMAIN-CONTAINING PROTEIN"/>
    <property type="match status" value="1"/>
</dbReference>
<sequence>MNKIIKEIKVNNVEIKLVSGDITIEETDAIVNAANSHLQHGGGVAGVIARKGGSDVQKESNEYIKKYGKVETGNVAVTTGGKLKCKYIIHAVGPIWRGGSEQEEKLLYDAVINSLKKAEELKLNSISLPAISAGIYGYPIEKAVPVYKKAVYDFINTNPQFLKEIRFVVYDEEHYDYFLKEF</sequence>
<organism evidence="2 3">
    <name type="scientific">Petrotoga olearia DSM 13574</name>
    <dbReference type="NCBI Taxonomy" id="1122955"/>
    <lineage>
        <taxon>Bacteria</taxon>
        <taxon>Thermotogati</taxon>
        <taxon>Thermotogota</taxon>
        <taxon>Thermotogae</taxon>
        <taxon>Petrotogales</taxon>
        <taxon>Petrotogaceae</taxon>
        <taxon>Petrotoga</taxon>
    </lineage>
</organism>
<reference evidence="2 3" key="1">
    <citation type="submission" date="2013-12" db="EMBL/GenBank/DDBJ databases">
        <title>Comparative genomics of Petrotoga isolates.</title>
        <authorList>
            <person name="Nesbo C.L."/>
            <person name="Charchuk R."/>
            <person name="Chow K."/>
        </authorList>
    </citation>
    <scope>NUCLEOTIDE SEQUENCE [LARGE SCALE GENOMIC DNA]</scope>
    <source>
        <strain evidence="2 3">DSM 13574</strain>
    </source>
</reference>
<accession>A0A2K1NWQ1</accession>
<dbReference type="Gene3D" id="3.40.220.10">
    <property type="entry name" value="Leucine Aminopeptidase, subunit E, domain 1"/>
    <property type="match status" value="1"/>
</dbReference>
<dbReference type="InterPro" id="IPR002589">
    <property type="entry name" value="Macro_dom"/>
</dbReference>
<dbReference type="PANTHER" id="PTHR11106">
    <property type="entry name" value="GANGLIOSIDE INDUCED DIFFERENTIATION ASSOCIATED PROTEIN 2-RELATED"/>
    <property type="match status" value="1"/>
</dbReference>
<name>A0A2K1NWQ1_9BACT</name>
<dbReference type="EMBL" id="AZRL01000022">
    <property type="protein sequence ID" value="PNR94968.1"/>
    <property type="molecule type" value="Genomic_DNA"/>
</dbReference>
<proteinExistence type="predicted"/>
<dbReference type="AlphaFoldDB" id="A0A2K1NWQ1"/>
<dbReference type="OrthoDB" id="6194521at2"/>
<comment type="caution">
    <text evidence="2">The sequence shown here is derived from an EMBL/GenBank/DDBJ whole genome shotgun (WGS) entry which is preliminary data.</text>
</comment>
<dbReference type="RefSeq" id="WP_103067607.1">
    <property type="nucleotide sequence ID" value="NZ_AZRL01000022.1"/>
</dbReference>
<dbReference type="Pfam" id="PF01661">
    <property type="entry name" value="Macro"/>
    <property type="match status" value="1"/>
</dbReference>
<evidence type="ECO:0000313" key="3">
    <source>
        <dbReference type="Proteomes" id="UP000236434"/>
    </source>
</evidence>
<evidence type="ECO:0000313" key="2">
    <source>
        <dbReference type="EMBL" id="PNR94968.1"/>
    </source>
</evidence>
<dbReference type="InterPro" id="IPR043472">
    <property type="entry name" value="Macro_dom-like"/>
</dbReference>
<protein>
    <submittedName>
        <fullName evidence="2">Appr-1-p processing protein</fullName>
    </submittedName>
</protein>
<gene>
    <name evidence="2" type="ORF">X929_08795</name>
</gene>
<dbReference type="SMART" id="SM00506">
    <property type="entry name" value="A1pp"/>
    <property type="match status" value="1"/>
</dbReference>
<dbReference type="CDD" id="cd02907">
    <property type="entry name" value="Macro_Af1521_BAL-like"/>
    <property type="match status" value="1"/>
</dbReference>